<name>A0A4Z0AAV2_9AGAM</name>
<evidence type="ECO:0000256" key="1">
    <source>
        <dbReference type="SAM" id="Phobius"/>
    </source>
</evidence>
<dbReference type="OrthoDB" id="3261133at2759"/>
<proteinExistence type="predicted"/>
<protein>
    <submittedName>
        <fullName evidence="2">Uncharacterized protein</fullName>
    </submittedName>
</protein>
<accession>A0A4Z0AAV2</accession>
<reference evidence="2 3" key="1">
    <citation type="submission" date="2019-02" db="EMBL/GenBank/DDBJ databases">
        <title>Genome sequencing of the rare red list fungi Hericium alpestre (H. flagellum).</title>
        <authorList>
            <person name="Buettner E."/>
            <person name="Kellner H."/>
        </authorList>
    </citation>
    <scope>NUCLEOTIDE SEQUENCE [LARGE SCALE GENOMIC DNA]</scope>
    <source>
        <strain evidence="2 3">DSM 108284</strain>
    </source>
</reference>
<dbReference type="EMBL" id="SFCI01000027">
    <property type="protein sequence ID" value="TFY83461.1"/>
    <property type="molecule type" value="Genomic_DNA"/>
</dbReference>
<keyword evidence="3" id="KW-1185">Reference proteome</keyword>
<keyword evidence="1" id="KW-1133">Transmembrane helix</keyword>
<keyword evidence="1" id="KW-0472">Membrane</keyword>
<dbReference type="AlphaFoldDB" id="A0A4Z0AAV2"/>
<comment type="caution">
    <text evidence="2">The sequence shown here is derived from an EMBL/GenBank/DDBJ whole genome shotgun (WGS) entry which is preliminary data.</text>
</comment>
<sequence length="60" mass="6762">MRIFDVYEHPTFELNDGDKAAAQTALLRIGLLVLSALAAAGYWKYYMPSKPLKDTEPFNV</sequence>
<dbReference type="Proteomes" id="UP000298061">
    <property type="component" value="Unassembled WGS sequence"/>
</dbReference>
<evidence type="ECO:0000313" key="2">
    <source>
        <dbReference type="EMBL" id="TFY83461.1"/>
    </source>
</evidence>
<organism evidence="2 3">
    <name type="scientific">Hericium alpestre</name>
    <dbReference type="NCBI Taxonomy" id="135208"/>
    <lineage>
        <taxon>Eukaryota</taxon>
        <taxon>Fungi</taxon>
        <taxon>Dikarya</taxon>
        <taxon>Basidiomycota</taxon>
        <taxon>Agaricomycotina</taxon>
        <taxon>Agaricomycetes</taxon>
        <taxon>Russulales</taxon>
        <taxon>Hericiaceae</taxon>
        <taxon>Hericium</taxon>
    </lineage>
</organism>
<feature type="transmembrane region" description="Helical" evidence="1">
    <location>
        <begin position="20"/>
        <end position="43"/>
    </location>
</feature>
<evidence type="ECO:0000313" key="3">
    <source>
        <dbReference type="Proteomes" id="UP000298061"/>
    </source>
</evidence>
<keyword evidence="1" id="KW-0812">Transmembrane</keyword>
<gene>
    <name evidence="2" type="ORF">EWM64_g537</name>
</gene>